<proteinExistence type="predicted"/>
<evidence type="ECO:0000313" key="2">
    <source>
        <dbReference type="Proteomes" id="UP001300604"/>
    </source>
</evidence>
<reference evidence="2" key="2">
    <citation type="submission" date="2024-06" db="EMBL/GenBank/DDBJ databases">
        <title>Caproicibacterium argilliputei sp. nov, a novel caproic acid producing anaerobic bacterium isolated from pit mud.</title>
        <authorList>
            <person name="Zeng C."/>
        </authorList>
    </citation>
    <scope>NUCLEOTIDE SEQUENCE [LARGE SCALE GENOMIC DNA]</scope>
    <source>
        <strain evidence="2">ZCY20-5</strain>
    </source>
</reference>
<accession>A0AA97H0V6</accession>
<dbReference type="Pfam" id="PF12840">
    <property type="entry name" value="HTH_20"/>
    <property type="match status" value="1"/>
</dbReference>
<organism evidence="1 2">
    <name type="scientific">Caproicibacterium argilliputei</name>
    <dbReference type="NCBI Taxonomy" id="3030016"/>
    <lineage>
        <taxon>Bacteria</taxon>
        <taxon>Bacillati</taxon>
        <taxon>Bacillota</taxon>
        <taxon>Clostridia</taxon>
        <taxon>Eubacteriales</taxon>
        <taxon>Oscillospiraceae</taxon>
        <taxon>Caproicibacterium</taxon>
    </lineage>
</organism>
<reference evidence="1 2" key="1">
    <citation type="submission" date="2024-06" db="EMBL/GenBank/DDBJ databases">
        <title>Caproicibacterium argilliputei sp. nov, a novel caproic acid producing anaerobic bacterium isolated from pit mud.</title>
        <authorList>
            <person name="Xia S."/>
        </authorList>
    </citation>
    <scope>NUCLEOTIDE SEQUENCE [LARGE SCALE GENOMIC DNA]</scope>
    <source>
        <strain evidence="1 2">ZCY20-5</strain>
    </source>
</reference>
<dbReference type="RefSeq" id="WP_275846740.1">
    <property type="nucleotide sequence ID" value="NZ_CP135996.1"/>
</dbReference>
<dbReference type="CDD" id="cd00090">
    <property type="entry name" value="HTH_ARSR"/>
    <property type="match status" value="1"/>
</dbReference>
<reference evidence="2" key="3">
    <citation type="submission" date="2024-06" db="EMBL/GenBank/DDBJ databases">
        <authorList>
            <person name="Zeng C."/>
        </authorList>
    </citation>
    <scope>NUCLEOTIDE SEQUENCE [LARGE SCALE GENOMIC DNA]</scope>
    <source>
        <strain evidence="2">ZCY20-5</strain>
    </source>
</reference>
<sequence>MPKNPADILMNPARQRIIQYFVLHKKGTSGQLAEALPDIPRASLYRHIKMLYDAGYLQVLETHPVRGTEEKTYCLTAQPMGENASEKEVSALIQNLLYAVMTSFAQYFQTHDTADAQKDLLSVSSCTLLLTDDEFAELLRRIGQVYQTYLNNKPSAGRKERCLTFISAPPKPSKGESPC</sequence>
<dbReference type="Proteomes" id="UP001300604">
    <property type="component" value="Chromosome"/>
</dbReference>
<dbReference type="InterPro" id="IPR011991">
    <property type="entry name" value="ArsR-like_HTH"/>
</dbReference>
<evidence type="ECO:0000313" key="1">
    <source>
        <dbReference type="EMBL" id="WOC31798.1"/>
    </source>
</evidence>
<dbReference type="InterPro" id="IPR036390">
    <property type="entry name" value="WH_DNA-bd_sf"/>
</dbReference>
<name>A0AA97H0V6_9FIRM</name>
<gene>
    <name evidence="1" type="ORF">PXC00_11445</name>
</gene>
<dbReference type="InterPro" id="IPR036388">
    <property type="entry name" value="WH-like_DNA-bd_sf"/>
</dbReference>
<dbReference type="EMBL" id="CP135996">
    <property type="protein sequence ID" value="WOC31798.1"/>
    <property type="molecule type" value="Genomic_DNA"/>
</dbReference>
<dbReference type="SUPFAM" id="SSF46785">
    <property type="entry name" value="Winged helix' DNA-binding domain"/>
    <property type="match status" value="1"/>
</dbReference>
<dbReference type="AlphaFoldDB" id="A0AA97H0V6"/>
<dbReference type="Gene3D" id="1.10.10.10">
    <property type="entry name" value="Winged helix-like DNA-binding domain superfamily/Winged helix DNA-binding domain"/>
    <property type="match status" value="1"/>
</dbReference>
<dbReference type="Gene3D" id="6.10.140.2180">
    <property type="match status" value="1"/>
</dbReference>
<keyword evidence="2" id="KW-1185">Reference proteome</keyword>
<protein>
    <submittedName>
        <fullName evidence="1">Helix-turn-helix domain-containing protein</fullName>
    </submittedName>
</protein>
<dbReference type="KEGG" id="carl:PXC00_11445"/>